<organism evidence="1 2">
    <name type="scientific">Caerostris darwini</name>
    <dbReference type="NCBI Taxonomy" id="1538125"/>
    <lineage>
        <taxon>Eukaryota</taxon>
        <taxon>Metazoa</taxon>
        <taxon>Ecdysozoa</taxon>
        <taxon>Arthropoda</taxon>
        <taxon>Chelicerata</taxon>
        <taxon>Arachnida</taxon>
        <taxon>Araneae</taxon>
        <taxon>Araneomorphae</taxon>
        <taxon>Entelegynae</taxon>
        <taxon>Araneoidea</taxon>
        <taxon>Araneidae</taxon>
        <taxon>Caerostris</taxon>
    </lineage>
</organism>
<keyword evidence="2" id="KW-1185">Reference proteome</keyword>
<evidence type="ECO:0000313" key="1">
    <source>
        <dbReference type="EMBL" id="GIY74523.1"/>
    </source>
</evidence>
<gene>
    <name evidence="1" type="ORF">CDAR_545221</name>
</gene>
<dbReference type="EMBL" id="BPLQ01013759">
    <property type="protein sequence ID" value="GIY74523.1"/>
    <property type="molecule type" value="Genomic_DNA"/>
</dbReference>
<dbReference type="AlphaFoldDB" id="A0AAV4VYI4"/>
<comment type="caution">
    <text evidence="1">The sequence shown here is derived from an EMBL/GenBank/DDBJ whole genome shotgun (WGS) entry which is preliminary data.</text>
</comment>
<accession>A0AAV4VYI4</accession>
<feature type="non-terminal residue" evidence="1">
    <location>
        <position position="78"/>
    </location>
</feature>
<proteinExistence type="predicted"/>
<sequence length="78" mass="8800">MNMESRQSGIQYLEMQYFQEKGYDAVAITRQSERTQKNTSCASDLYGTSLDVQYHGNTPTGMSSHTAVLQHESTNTNM</sequence>
<evidence type="ECO:0000313" key="2">
    <source>
        <dbReference type="Proteomes" id="UP001054837"/>
    </source>
</evidence>
<reference evidence="1 2" key="1">
    <citation type="submission" date="2021-06" db="EMBL/GenBank/DDBJ databases">
        <title>Caerostris darwini draft genome.</title>
        <authorList>
            <person name="Kono N."/>
            <person name="Arakawa K."/>
        </authorList>
    </citation>
    <scope>NUCLEOTIDE SEQUENCE [LARGE SCALE GENOMIC DNA]</scope>
</reference>
<dbReference type="Proteomes" id="UP001054837">
    <property type="component" value="Unassembled WGS sequence"/>
</dbReference>
<name>A0AAV4VYI4_9ARAC</name>
<protein>
    <submittedName>
        <fullName evidence="1">Uncharacterized protein</fullName>
    </submittedName>
</protein>